<evidence type="ECO:0000256" key="9">
    <source>
        <dbReference type="ARBA" id="ARBA00069709"/>
    </source>
</evidence>
<dbReference type="Pfam" id="PF00890">
    <property type="entry name" value="FAD_binding_2"/>
    <property type="match status" value="1"/>
</dbReference>
<dbReference type="InterPro" id="IPR050315">
    <property type="entry name" value="FAD-oxidoreductase_2"/>
</dbReference>
<gene>
    <name evidence="12" type="ORF">G352_00412</name>
</gene>
<feature type="region of interest" description="Disordered" evidence="10">
    <location>
        <begin position="454"/>
        <end position="474"/>
    </location>
</feature>
<dbReference type="EC" id="1.3.99.4" evidence="8"/>
<dbReference type="RefSeq" id="WP_003934166.1">
    <property type="nucleotide sequence ID" value="NZ_AOEX01000008.1"/>
</dbReference>
<dbReference type="SUPFAM" id="SSF51905">
    <property type="entry name" value="FAD/NAD(P)-binding domain"/>
    <property type="match status" value="1"/>
</dbReference>
<comment type="catalytic activity">
    <reaction evidence="6">
        <text>a 3-oxosteroid + A = a 3-oxo-Delta(1)-steroid + AH2</text>
        <dbReference type="Rhea" id="RHEA:13329"/>
        <dbReference type="ChEBI" id="CHEBI:13193"/>
        <dbReference type="ChEBI" id="CHEBI:17499"/>
        <dbReference type="ChEBI" id="CHEBI:20156"/>
        <dbReference type="ChEBI" id="CHEBI:47788"/>
        <dbReference type="EC" id="1.3.99.4"/>
    </reaction>
</comment>
<evidence type="ECO:0000313" key="13">
    <source>
        <dbReference type="Proteomes" id="UP000011731"/>
    </source>
</evidence>
<evidence type="ECO:0000256" key="7">
    <source>
        <dbReference type="ARBA" id="ARBA00061147"/>
    </source>
</evidence>
<dbReference type="Proteomes" id="UP000011731">
    <property type="component" value="Unassembled WGS sequence"/>
</dbReference>
<dbReference type="Gene3D" id="3.90.700.10">
    <property type="entry name" value="Succinate dehydrogenase/fumarate reductase flavoprotein, catalytic domain"/>
    <property type="match status" value="1"/>
</dbReference>
<dbReference type="PANTHER" id="PTHR43400">
    <property type="entry name" value="FUMARATE REDUCTASE"/>
    <property type="match status" value="1"/>
</dbReference>
<dbReference type="InterPro" id="IPR027477">
    <property type="entry name" value="Succ_DH/fumarate_Rdtase_cat_sf"/>
</dbReference>
<evidence type="ECO:0000256" key="5">
    <source>
        <dbReference type="ARBA" id="ARBA00023221"/>
    </source>
</evidence>
<keyword evidence="5" id="KW-0443">Lipid metabolism</keyword>
<evidence type="ECO:0000313" key="12">
    <source>
        <dbReference type="EMBL" id="EME67363.1"/>
    </source>
</evidence>
<dbReference type="SUPFAM" id="SSF56425">
    <property type="entry name" value="Succinate dehydrogenase/fumarate reductase flavoprotein, catalytic domain"/>
    <property type="match status" value="1"/>
</dbReference>
<protein>
    <recommendedName>
        <fullName evidence="9">3-oxosteroid 1-dehydrogenase</fullName>
        <ecNumber evidence="8">1.3.99.4</ecNumber>
    </recommendedName>
</protein>
<dbReference type="AlphaFoldDB" id="M3A389"/>
<dbReference type="PANTHER" id="PTHR43400:SF10">
    <property type="entry name" value="3-OXOSTEROID 1-DEHYDROGENASE"/>
    <property type="match status" value="1"/>
</dbReference>
<evidence type="ECO:0000256" key="3">
    <source>
        <dbReference type="ARBA" id="ARBA00022827"/>
    </source>
</evidence>
<evidence type="ECO:0000256" key="10">
    <source>
        <dbReference type="SAM" id="MobiDB-lite"/>
    </source>
</evidence>
<comment type="similarity">
    <text evidence="7">Belongs to the FAD-dependent oxidoreductase 2 family. 3-oxosteroid dehydrogenase subfamily.</text>
</comment>
<dbReference type="EMBL" id="AOEX01000008">
    <property type="protein sequence ID" value="EME67363.1"/>
    <property type="molecule type" value="Genomic_DNA"/>
</dbReference>
<keyword evidence="4" id="KW-0560">Oxidoreductase</keyword>
<evidence type="ECO:0000256" key="2">
    <source>
        <dbReference type="ARBA" id="ARBA00022630"/>
    </source>
</evidence>
<keyword evidence="5" id="KW-0753">Steroid metabolism</keyword>
<organism evidence="12 13">
    <name type="scientific">Rhodococcus ruber BKS 20-38</name>
    <dbReference type="NCBI Taxonomy" id="1278076"/>
    <lineage>
        <taxon>Bacteria</taxon>
        <taxon>Bacillati</taxon>
        <taxon>Actinomycetota</taxon>
        <taxon>Actinomycetes</taxon>
        <taxon>Mycobacteriales</taxon>
        <taxon>Nocardiaceae</taxon>
        <taxon>Rhodococcus</taxon>
    </lineage>
</organism>
<comment type="caution">
    <text evidence="12">The sequence shown here is derived from an EMBL/GenBank/DDBJ whole genome shotgun (WGS) entry which is preliminary data.</text>
</comment>
<dbReference type="Gene3D" id="3.50.50.60">
    <property type="entry name" value="FAD/NAD(P)-binding domain"/>
    <property type="match status" value="2"/>
</dbReference>
<sequence>MAKVEEVFDLVIVGSGGGGLVAALAAADSGLRPVVLEKQELVGGSTAMSGGVIWMPNNPLMREEGVPDSRDSALAYFQAVVGDPDEGSSLARRSTFLDRGSEMIQFLRDKGVELVRCEGYADYYDLLDGGSRRGRAVEPKPWDGKRLGEWYTRINPGFARGIGLAVKTNETRKILSFHRSPRTFATTTRVFLRTVISRALGKDLFANGMSLIAQLTRLTLDAGVPIWTGAGVDELLVEDGAVVGVVLTHNGVRKEIRARRGVLLAAGGFERNPDMRRKYTEKTQPNDGEWTAGSQGNTGEVLAAAIALGAKTDYMDEAIWQPSPRSELAVSTLAVARQWPNTIFVNQQGKRFCNESNSYIEVGRAMYAHDATPAWLIFDDRYRRNAEWGFGLPRLKDWKSAIPGNLPEEWVSKGWIRRADTIEDLARQIGIDPQQLCATIEKFNAAALEGRDPEFGRGESQYNKELGDPGNKVNPAVGPLNTGPYYATEIYPGDVGTAGGVVTNEHAQVIDGSNAPIPGLYATGNMTATVMGRYYLGAGSSIANTMVFGYVAALHAKDPKNAVVSSELAS</sequence>
<comment type="cofactor">
    <cofactor evidence="1">
        <name>FAD</name>
        <dbReference type="ChEBI" id="CHEBI:57692"/>
    </cofactor>
</comment>
<proteinExistence type="inferred from homology"/>
<evidence type="ECO:0000256" key="6">
    <source>
        <dbReference type="ARBA" id="ARBA00051951"/>
    </source>
</evidence>
<dbReference type="InterPro" id="IPR003953">
    <property type="entry name" value="FAD-dep_OxRdtase_2_FAD-bd"/>
</dbReference>
<reference evidence="12 13" key="1">
    <citation type="journal article" date="2013" name="Genome Announc.">
        <title>Draft Genome Sequence of Rhodococcus ruber Strain BKS 20-38.</title>
        <authorList>
            <person name="Bala M."/>
            <person name="Kumar S."/>
            <person name="Raghava G.P."/>
            <person name="Mayilraj S."/>
        </authorList>
    </citation>
    <scope>NUCLEOTIDE SEQUENCE [LARGE SCALE GENOMIC DNA]</scope>
    <source>
        <strain evidence="12 13">BKS 20-38</strain>
    </source>
</reference>
<keyword evidence="3" id="KW-0274">FAD</keyword>
<dbReference type="FunFam" id="3.50.50.60:FF:000208">
    <property type="entry name" value="3-ketosteroid dehydrogenase"/>
    <property type="match status" value="1"/>
</dbReference>
<name>M3A389_9NOCA</name>
<dbReference type="PATRIC" id="fig|1278076.4.peg.86"/>
<evidence type="ECO:0000256" key="8">
    <source>
        <dbReference type="ARBA" id="ARBA00066536"/>
    </source>
</evidence>
<accession>M3A389</accession>
<dbReference type="GO" id="GO:0047571">
    <property type="term" value="F:3-oxosteroid 1-dehydrogenase activity"/>
    <property type="evidence" value="ECO:0007669"/>
    <property type="project" value="UniProtKB-EC"/>
</dbReference>
<keyword evidence="13" id="KW-1185">Reference proteome</keyword>
<keyword evidence="2" id="KW-0285">Flavoprotein</keyword>
<dbReference type="InterPro" id="IPR036188">
    <property type="entry name" value="FAD/NAD-bd_sf"/>
</dbReference>
<evidence type="ECO:0000259" key="11">
    <source>
        <dbReference type="Pfam" id="PF00890"/>
    </source>
</evidence>
<evidence type="ECO:0000256" key="1">
    <source>
        <dbReference type="ARBA" id="ARBA00001974"/>
    </source>
</evidence>
<evidence type="ECO:0000256" key="4">
    <source>
        <dbReference type="ARBA" id="ARBA00023002"/>
    </source>
</evidence>
<feature type="domain" description="FAD-dependent oxidoreductase 2 FAD-binding" evidence="11">
    <location>
        <begin position="9"/>
        <end position="542"/>
    </location>
</feature>
<dbReference type="GO" id="GO:0008202">
    <property type="term" value="P:steroid metabolic process"/>
    <property type="evidence" value="ECO:0007669"/>
    <property type="project" value="UniProtKB-KW"/>
</dbReference>